<dbReference type="EMBL" id="JAGGKX010000005">
    <property type="protein sequence ID" value="MBP1969236.1"/>
    <property type="molecule type" value="Genomic_DNA"/>
</dbReference>
<sequence length="89" mass="9993">MEALHLVIVHEPIQERESFLVETKKGRSVCLLPAAFISIISKSTFVPRMSQATRKIHQHIESEKEVVLCVNFITGPSNSADIEINGCWC</sequence>
<evidence type="ECO:0000313" key="3">
    <source>
        <dbReference type="Proteomes" id="UP001519345"/>
    </source>
</evidence>
<dbReference type="SUPFAM" id="SSF100950">
    <property type="entry name" value="NagB/RpiA/CoA transferase-like"/>
    <property type="match status" value="1"/>
</dbReference>
<dbReference type="Proteomes" id="UP001519345">
    <property type="component" value="Unassembled WGS sequence"/>
</dbReference>
<dbReference type="InterPro" id="IPR037171">
    <property type="entry name" value="NagB/RpiA_transferase-like"/>
</dbReference>
<protein>
    <submittedName>
        <fullName evidence="2">L-lactate utilization protein LutC</fullName>
    </submittedName>
</protein>
<comment type="caution">
    <text evidence="2">The sequence shown here is derived from an EMBL/GenBank/DDBJ whole genome shotgun (WGS) entry which is preliminary data.</text>
</comment>
<dbReference type="Pfam" id="PF02589">
    <property type="entry name" value="LUD_dom"/>
    <property type="match status" value="1"/>
</dbReference>
<accession>A0ABS4IFI5</accession>
<keyword evidence="3" id="KW-1185">Reference proteome</keyword>
<gene>
    <name evidence="2" type="ORF">J2Z83_001340</name>
</gene>
<reference evidence="2 3" key="1">
    <citation type="submission" date="2021-03" db="EMBL/GenBank/DDBJ databases">
        <title>Genomic Encyclopedia of Type Strains, Phase IV (KMG-IV): sequencing the most valuable type-strain genomes for metagenomic binning, comparative biology and taxonomic classification.</title>
        <authorList>
            <person name="Goeker M."/>
        </authorList>
    </citation>
    <scope>NUCLEOTIDE SEQUENCE [LARGE SCALE GENOMIC DNA]</scope>
    <source>
        <strain evidence="2 3">DSM 25609</strain>
    </source>
</reference>
<evidence type="ECO:0000259" key="1">
    <source>
        <dbReference type="Pfam" id="PF02589"/>
    </source>
</evidence>
<dbReference type="Gene3D" id="3.40.50.10420">
    <property type="entry name" value="NagB/RpiA/CoA transferase-like"/>
    <property type="match status" value="1"/>
</dbReference>
<dbReference type="PANTHER" id="PTHR43682">
    <property type="entry name" value="LACTATE UTILIZATION PROTEIN C"/>
    <property type="match status" value="1"/>
</dbReference>
<organism evidence="2 3">
    <name type="scientific">Virgibacillus natechei</name>
    <dbReference type="NCBI Taxonomy" id="1216297"/>
    <lineage>
        <taxon>Bacteria</taxon>
        <taxon>Bacillati</taxon>
        <taxon>Bacillota</taxon>
        <taxon>Bacilli</taxon>
        <taxon>Bacillales</taxon>
        <taxon>Bacillaceae</taxon>
        <taxon>Virgibacillus</taxon>
    </lineage>
</organism>
<feature type="domain" description="LUD" evidence="1">
    <location>
        <begin position="24"/>
        <end position="84"/>
    </location>
</feature>
<dbReference type="InterPro" id="IPR003741">
    <property type="entry name" value="LUD_dom"/>
</dbReference>
<dbReference type="PANTHER" id="PTHR43682:SF1">
    <property type="entry name" value="LACTATE UTILIZATION PROTEIN C"/>
    <property type="match status" value="1"/>
</dbReference>
<name>A0ABS4IFI5_9BACI</name>
<proteinExistence type="predicted"/>
<dbReference type="InterPro" id="IPR024185">
    <property type="entry name" value="FTHF_cligase-like_sf"/>
</dbReference>
<dbReference type="RefSeq" id="WP_245301500.1">
    <property type="nucleotide sequence ID" value="NZ_CP110224.1"/>
</dbReference>
<evidence type="ECO:0000313" key="2">
    <source>
        <dbReference type="EMBL" id="MBP1969236.1"/>
    </source>
</evidence>